<feature type="domain" description="RAP" evidence="1">
    <location>
        <begin position="487"/>
        <end position="562"/>
    </location>
</feature>
<dbReference type="GO" id="GO:0044528">
    <property type="term" value="P:regulation of mitochondrial mRNA stability"/>
    <property type="evidence" value="ECO:0000318"/>
    <property type="project" value="GO_Central"/>
</dbReference>
<dbReference type="SMART" id="SM00952">
    <property type="entry name" value="RAP"/>
    <property type="match status" value="1"/>
</dbReference>
<proteinExistence type="predicted"/>
<gene>
    <name evidence="2" type="ORF">GSPATT00030984001</name>
</gene>
<evidence type="ECO:0000259" key="1">
    <source>
        <dbReference type="PROSITE" id="PS51286"/>
    </source>
</evidence>
<dbReference type="KEGG" id="ptm:GSPATT00030984001"/>
<name>A0BQD8_PARTE</name>
<dbReference type="GO" id="GO:0035770">
    <property type="term" value="C:ribonucleoprotein granule"/>
    <property type="evidence" value="ECO:0000318"/>
    <property type="project" value="GO_Central"/>
</dbReference>
<sequence length="626" mass="73791">MSKFYFSILKNIESQFKINLSQINQYLNSSNLDGYQKYKNATHLCIGDIQDTINNKSQLQFEVVQHILIISKLKPNLPYQSMILDVIAHAAKLSQQEIVQEIIQNYQFNQEGQMQLLDVLSNSNYNIQKLLLDNLGSIQNLRDVEDANQIFKILANLMKVNRSNSLTEESVANFSDLQYDFWLKNTENGEGQTRKEDAHLIQIMIRVLKDKVEWLIKKGQKVSSTTLIQYIQQFRQTTEISFDDIRNQNYSKKEEMILFNILRTQEQFDIIKAINYIKQNHSSYNLQYVYKFLNNQQTVDLDLLQVVEGSIQNERVRIQNLLQFYSTIPIEPSWKIAQILRNILLKDWDNMTISQQLTIVGQLFRIERLIQKPQPIGKFFILDSILISKIEQMILQLRFQDLSQVDRLKVYFLMNSYFGKDLLSSYFNTQYALYIQAYLRNQFQTQPRIQSKLQKQVEESLVKNRVFYEREPLVENCFAVDFKLKNTIIEVNGPHHYCSIVGDTLPNDAVQHLSTNQAMYETLKTSLKTRLLQQKGYRVINIPYFKWNGWCISNKQDKILNDMLEGISLKDSELLKMCDAINEKDERYKYASELMDKDGCKQVNLELTQCLKQYKKDWRMCKVESM</sequence>
<dbReference type="GO" id="GO:0000963">
    <property type="term" value="P:mitochondrial RNA processing"/>
    <property type="evidence" value="ECO:0000318"/>
    <property type="project" value="GO_Central"/>
</dbReference>
<dbReference type="InterPro" id="IPR013584">
    <property type="entry name" value="RAP"/>
</dbReference>
<dbReference type="Gene3D" id="3.40.960.10">
    <property type="entry name" value="VSR Endonuclease"/>
    <property type="match status" value="1"/>
</dbReference>
<dbReference type="HOGENOM" id="CLU_437124_0_0_1"/>
<dbReference type="OrthoDB" id="293819at2759"/>
<dbReference type="EMBL" id="CT868009">
    <property type="protein sequence ID" value="CAK60755.1"/>
    <property type="molecule type" value="Genomic_DNA"/>
</dbReference>
<dbReference type="GO" id="GO:0003723">
    <property type="term" value="F:RNA binding"/>
    <property type="evidence" value="ECO:0000318"/>
    <property type="project" value="GO_Central"/>
</dbReference>
<organism evidence="2 3">
    <name type="scientific">Paramecium tetraurelia</name>
    <dbReference type="NCBI Taxonomy" id="5888"/>
    <lineage>
        <taxon>Eukaryota</taxon>
        <taxon>Sar</taxon>
        <taxon>Alveolata</taxon>
        <taxon>Ciliophora</taxon>
        <taxon>Intramacronucleata</taxon>
        <taxon>Oligohymenophorea</taxon>
        <taxon>Peniculida</taxon>
        <taxon>Parameciidae</taxon>
        <taxon>Paramecium</taxon>
    </lineage>
</organism>
<keyword evidence="3" id="KW-1185">Reference proteome</keyword>
<dbReference type="AlphaFoldDB" id="A0BQD8"/>
<evidence type="ECO:0000313" key="3">
    <source>
        <dbReference type="Proteomes" id="UP000000600"/>
    </source>
</evidence>
<dbReference type="PROSITE" id="PS51286">
    <property type="entry name" value="RAP"/>
    <property type="match status" value="1"/>
</dbReference>
<protein>
    <recommendedName>
        <fullName evidence="1">RAP domain-containing protein</fullName>
    </recommendedName>
</protein>
<dbReference type="GO" id="GO:0005759">
    <property type="term" value="C:mitochondrial matrix"/>
    <property type="evidence" value="ECO:0000318"/>
    <property type="project" value="GO_Central"/>
</dbReference>
<dbReference type="OMA" id="DIRNQNY"/>
<dbReference type="RefSeq" id="XP_001428153.1">
    <property type="nucleotide sequence ID" value="XM_001428116.1"/>
</dbReference>
<dbReference type="InParanoid" id="A0BQD8"/>
<reference evidence="2 3" key="1">
    <citation type="journal article" date="2006" name="Nature">
        <title>Global trends of whole-genome duplications revealed by the ciliate Paramecium tetraurelia.</title>
        <authorList>
            <consortium name="Genoscope"/>
            <person name="Aury J.-M."/>
            <person name="Jaillon O."/>
            <person name="Duret L."/>
            <person name="Noel B."/>
            <person name="Jubin C."/>
            <person name="Porcel B.M."/>
            <person name="Segurens B."/>
            <person name="Daubin V."/>
            <person name="Anthouard V."/>
            <person name="Aiach N."/>
            <person name="Arnaiz O."/>
            <person name="Billaut A."/>
            <person name="Beisson J."/>
            <person name="Blanc I."/>
            <person name="Bouhouche K."/>
            <person name="Camara F."/>
            <person name="Duharcourt S."/>
            <person name="Guigo R."/>
            <person name="Gogendeau D."/>
            <person name="Katinka M."/>
            <person name="Keller A.-M."/>
            <person name="Kissmehl R."/>
            <person name="Klotz C."/>
            <person name="Koll F."/>
            <person name="Le Moue A."/>
            <person name="Lepere C."/>
            <person name="Malinsky S."/>
            <person name="Nowacki M."/>
            <person name="Nowak J.K."/>
            <person name="Plattner H."/>
            <person name="Poulain J."/>
            <person name="Ruiz F."/>
            <person name="Serrano V."/>
            <person name="Zagulski M."/>
            <person name="Dessen P."/>
            <person name="Betermier M."/>
            <person name="Weissenbach J."/>
            <person name="Scarpelli C."/>
            <person name="Schachter V."/>
            <person name="Sperling L."/>
            <person name="Meyer E."/>
            <person name="Cohen J."/>
            <person name="Wincker P."/>
        </authorList>
    </citation>
    <scope>NUCLEOTIDE SEQUENCE [LARGE SCALE GENOMIC DNA]</scope>
    <source>
        <strain evidence="2 3">Stock d4-2</strain>
    </source>
</reference>
<evidence type="ECO:0000313" key="2">
    <source>
        <dbReference type="EMBL" id="CAK60755.1"/>
    </source>
</evidence>
<dbReference type="Pfam" id="PF08373">
    <property type="entry name" value="RAP"/>
    <property type="match status" value="1"/>
</dbReference>
<accession>A0BQD8</accession>
<dbReference type="GeneID" id="5013937"/>
<dbReference type="Proteomes" id="UP000000600">
    <property type="component" value="Unassembled WGS sequence"/>
</dbReference>